<reference evidence="1 2" key="1">
    <citation type="journal article" date="2021" name="BMC Genomics">
        <title>Datura genome reveals duplications of psychoactive alkaloid biosynthetic genes and high mutation rate following tissue culture.</title>
        <authorList>
            <person name="Rajewski A."/>
            <person name="Carter-House D."/>
            <person name="Stajich J."/>
            <person name="Litt A."/>
        </authorList>
    </citation>
    <scope>NUCLEOTIDE SEQUENCE [LARGE SCALE GENOMIC DNA]</scope>
    <source>
        <strain evidence="1">AR-01</strain>
    </source>
</reference>
<gene>
    <name evidence="1" type="ORF">HAX54_015885</name>
</gene>
<feature type="non-terminal residue" evidence="1">
    <location>
        <position position="1"/>
    </location>
</feature>
<keyword evidence="2" id="KW-1185">Reference proteome</keyword>
<name>A0ABS8UJW7_DATST</name>
<proteinExistence type="predicted"/>
<accession>A0ABS8UJW7</accession>
<evidence type="ECO:0000313" key="2">
    <source>
        <dbReference type="Proteomes" id="UP000823775"/>
    </source>
</evidence>
<protein>
    <submittedName>
        <fullName evidence="1">Uncharacterized protein</fullName>
    </submittedName>
</protein>
<dbReference type="EMBL" id="JACEIK010002019">
    <property type="protein sequence ID" value="MCD9558498.1"/>
    <property type="molecule type" value="Genomic_DNA"/>
</dbReference>
<dbReference type="Proteomes" id="UP000823775">
    <property type="component" value="Unassembled WGS sequence"/>
</dbReference>
<comment type="caution">
    <text evidence="1">The sequence shown here is derived from an EMBL/GenBank/DDBJ whole genome shotgun (WGS) entry which is preliminary data.</text>
</comment>
<organism evidence="1 2">
    <name type="scientific">Datura stramonium</name>
    <name type="common">Jimsonweed</name>
    <name type="synonym">Common thornapple</name>
    <dbReference type="NCBI Taxonomy" id="4076"/>
    <lineage>
        <taxon>Eukaryota</taxon>
        <taxon>Viridiplantae</taxon>
        <taxon>Streptophyta</taxon>
        <taxon>Embryophyta</taxon>
        <taxon>Tracheophyta</taxon>
        <taxon>Spermatophyta</taxon>
        <taxon>Magnoliopsida</taxon>
        <taxon>eudicotyledons</taxon>
        <taxon>Gunneridae</taxon>
        <taxon>Pentapetalae</taxon>
        <taxon>asterids</taxon>
        <taxon>lamiids</taxon>
        <taxon>Solanales</taxon>
        <taxon>Solanaceae</taxon>
        <taxon>Solanoideae</taxon>
        <taxon>Datureae</taxon>
        <taxon>Datura</taxon>
    </lineage>
</organism>
<evidence type="ECO:0000313" key="1">
    <source>
        <dbReference type="EMBL" id="MCD9558498.1"/>
    </source>
</evidence>
<sequence>VAVKLYNVVIIVLQYMTEGLVGNSRGNAWSTTVRQASDAMNNAAHEQFSDGPRVQSQFDEEQKLQNPIPIQAGTIKA</sequence>